<name>A0A1H3NLM8_9ACTN</name>
<feature type="region of interest" description="Disordered" evidence="1">
    <location>
        <begin position="52"/>
        <end position="73"/>
    </location>
</feature>
<reference evidence="3" key="1">
    <citation type="submission" date="2016-10" db="EMBL/GenBank/DDBJ databases">
        <authorList>
            <person name="Varghese N."/>
            <person name="Submissions S."/>
        </authorList>
    </citation>
    <scope>NUCLEOTIDE SEQUENCE [LARGE SCALE GENOMIC DNA]</scope>
    <source>
        <strain evidence="3">DSM 45245</strain>
    </source>
</reference>
<dbReference type="RefSeq" id="WP_091555961.1">
    <property type="nucleotide sequence ID" value="NZ_FNPH01000004.1"/>
</dbReference>
<sequence>MPQSPVKDKNYDLVSILHMSLENAWRMEHYIKDAEQEGDAELADWFRKIQQNSQKAGDQGKQMLKKRLQTEPG</sequence>
<dbReference type="AlphaFoldDB" id="A0A1H3NLM8"/>
<evidence type="ECO:0000313" key="3">
    <source>
        <dbReference type="Proteomes" id="UP000242415"/>
    </source>
</evidence>
<keyword evidence="3" id="KW-1185">Reference proteome</keyword>
<accession>A0A1H3NLM8</accession>
<evidence type="ECO:0000256" key="1">
    <source>
        <dbReference type="SAM" id="MobiDB-lite"/>
    </source>
</evidence>
<dbReference type="Proteomes" id="UP000242415">
    <property type="component" value="Unassembled WGS sequence"/>
</dbReference>
<gene>
    <name evidence="2" type="ORF">SAMN05444365_10453</name>
</gene>
<proteinExistence type="predicted"/>
<evidence type="ECO:0000313" key="2">
    <source>
        <dbReference type="EMBL" id="SDY89826.1"/>
    </source>
</evidence>
<dbReference type="STRING" id="405436.SAMN05444365_10453"/>
<protein>
    <submittedName>
        <fullName evidence="2">Uncharacterized protein</fullName>
    </submittedName>
</protein>
<organism evidence="2 3">
    <name type="scientific">Micromonospora pattaloongensis</name>
    <dbReference type="NCBI Taxonomy" id="405436"/>
    <lineage>
        <taxon>Bacteria</taxon>
        <taxon>Bacillati</taxon>
        <taxon>Actinomycetota</taxon>
        <taxon>Actinomycetes</taxon>
        <taxon>Micromonosporales</taxon>
        <taxon>Micromonosporaceae</taxon>
        <taxon>Micromonospora</taxon>
    </lineage>
</organism>
<dbReference type="OrthoDB" id="495805at2"/>
<dbReference type="EMBL" id="FNPH01000004">
    <property type="protein sequence ID" value="SDY89826.1"/>
    <property type="molecule type" value="Genomic_DNA"/>
</dbReference>